<gene>
    <name evidence="4" type="ORF">CCC_02603</name>
</gene>
<evidence type="ECO:0000313" key="5">
    <source>
        <dbReference type="Proteomes" id="UP000031971"/>
    </source>
</evidence>
<sequence>MKSTLAAGLTATRRYEVDKGRTIGFMGDEARVYNTPALIYDMEVTARDLLLEHSDAGEDSVGTRVEVDHLAPTLLGQWVEITVTVEEVKGPGVTFSFTARDSLDNIGKGVHKRFVVGVDATKARLLAKAEKAKAAS</sequence>
<dbReference type="CDD" id="cd03440">
    <property type="entry name" value="hot_dog"/>
    <property type="match status" value="1"/>
</dbReference>
<feature type="active site" evidence="1">
    <location>
        <position position="69"/>
    </location>
</feature>
<dbReference type="SUPFAM" id="SSF54637">
    <property type="entry name" value="Thioesterase/thiol ester dehydrase-isomerase"/>
    <property type="match status" value="1"/>
</dbReference>
<dbReference type="AlphaFoldDB" id="A0A0C2YJ59"/>
<dbReference type="Proteomes" id="UP000031971">
    <property type="component" value="Unassembled WGS sequence"/>
</dbReference>
<accession>A0A0C2YJ59</accession>
<dbReference type="Gene3D" id="3.10.129.10">
    <property type="entry name" value="Hotdog Thioesterase"/>
    <property type="match status" value="1"/>
</dbReference>
<dbReference type="PANTHER" id="PTHR36934">
    <property type="entry name" value="BLR0278 PROTEIN"/>
    <property type="match status" value="1"/>
</dbReference>
<feature type="domain" description="Fluoroacetyl-CoA-specific thioesterase-like" evidence="3">
    <location>
        <begin position="17"/>
        <end position="117"/>
    </location>
</feature>
<feature type="binding site" evidence="2">
    <location>
        <position position="113"/>
    </location>
    <ligand>
        <name>substrate</name>
    </ligand>
</feature>
<proteinExistence type="predicted"/>
<dbReference type="PIRSF" id="PIRSF014972">
    <property type="entry name" value="FlK"/>
    <property type="match status" value="1"/>
</dbReference>
<dbReference type="RefSeq" id="WP_009867854.1">
    <property type="nucleotide sequence ID" value="NZ_JXSL01000020.1"/>
</dbReference>
<dbReference type="Pfam" id="PF22636">
    <property type="entry name" value="FlK"/>
    <property type="match status" value="1"/>
</dbReference>
<dbReference type="InterPro" id="IPR054485">
    <property type="entry name" value="FlK-like_dom"/>
</dbReference>
<evidence type="ECO:0000256" key="1">
    <source>
        <dbReference type="PIRSR" id="PIRSR014972-1"/>
    </source>
</evidence>
<dbReference type="InterPro" id="IPR029069">
    <property type="entry name" value="HotDog_dom_sf"/>
</dbReference>
<feature type="active site" evidence="1">
    <location>
        <position position="35"/>
    </location>
</feature>
<dbReference type="InterPro" id="IPR025540">
    <property type="entry name" value="FlK"/>
</dbReference>
<evidence type="ECO:0000259" key="3">
    <source>
        <dbReference type="Pfam" id="PF22636"/>
    </source>
</evidence>
<dbReference type="EMBL" id="JXSL01000020">
    <property type="protein sequence ID" value="KIL99814.1"/>
    <property type="molecule type" value="Genomic_DNA"/>
</dbReference>
<name>A0A0C2YJ59_PARME</name>
<evidence type="ECO:0000256" key="2">
    <source>
        <dbReference type="PIRSR" id="PIRSR014972-2"/>
    </source>
</evidence>
<dbReference type="STRING" id="272627.CCC_02603"/>
<comment type="caution">
    <text evidence="4">The sequence shown here is derived from an EMBL/GenBank/DDBJ whole genome shotgun (WGS) entry which is preliminary data.</text>
</comment>
<reference evidence="4 5" key="1">
    <citation type="submission" date="2015-01" db="EMBL/GenBank/DDBJ databases">
        <title>Genome Sequence of Magnetospirillum magnetotacticum Strain MS-1.</title>
        <authorList>
            <person name="Marinov G.K."/>
            <person name="Smalley M.D."/>
            <person name="DeSalvo G."/>
        </authorList>
    </citation>
    <scope>NUCLEOTIDE SEQUENCE [LARGE SCALE GENOMIC DNA]</scope>
    <source>
        <strain evidence="4 5">MS-1</strain>
    </source>
</reference>
<protein>
    <recommendedName>
        <fullName evidence="3">Fluoroacetyl-CoA-specific thioesterase-like domain-containing protein</fullName>
    </recommendedName>
</protein>
<feature type="binding site" evidence="2">
    <location>
        <position position="62"/>
    </location>
    <ligand>
        <name>substrate</name>
    </ligand>
</feature>
<keyword evidence="5" id="KW-1185">Reference proteome</keyword>
<dbReference type="PANTHER" id="PTHR36934:SF1">
    <property type="entry name" value="THIOESTERASE DOMAIN-CONTAINING PROTEIN"/>
    <property type="match status" value="1"/>
</dbReference>
<feature type="binding site" evidence="2">
    <location>
        <position position="62"/>
    </location>
    <ligand>
        <name>CoA</name>
        <dbReference type="ChEBI" id="CHEBI:57287"/>
    </ligand>
</feature>
<organism evidence="4 5">
    <name type="scientific">Paramagnetospirillum magnetotacticum MS-1</name>
    <dbReference type="NCBI Taxonomy" id="272627"/>
    <lineage>
        <taxon>Bacteria</taxon>
        <taxon>Pseudomonadati</taxon>
        <taxon>Pseudomonadota</taxon>
        <taxon>Alphaproteobacteria</taxon>
        <taxon>Rhodospirillales</taxon>
        <taxon>Magnetospirillaceae</taxon>
        <taxon>Paramagnetospirillum</taxon>
    </lineage>
</organism>
<evidence type="ECO:0000313" key="4">
    <source>
        <dbReference type="EMBL" id="KIL99814.1"/>
    </source>
</evidence>
<dbReference type="OrthoDB" id="6902891at2"/>
<feature type="active site" evidence="1">
    <location>
        <position position="43"/>
    </location>
</feature>